<organism evidence="2">
    <name type="scientific">uncultured Caudovirales phage</name>
    <dbReference type="NCBI Taxonomy" id="2100421"/>
    <lineage>
        <taxon>Viruses</taxon>
        <taxon>Duplodnaviria</taxon>
        <taxon>Heunggongvirae</taxon>
        <taxon>Uroviricota</taxon>
        <taxon>Caudoviricetes</taxon>
        <taxon>Peduoviridae</taxon>
        <taxon>Maltschvirus</taxon>
        <taxon>Maltschvirus maltsch</taxon>
    </lineage>
</organism>
<evidence type="ECO:0000256" key="1">
    <source>
        <dbReference type="SAM" id="MobiDB-lite"/>
    </source>
</evidence>
<gene>
    <name evidence="2" type="ORF">UFOVP715_64</name>
</gene>
<evidence type="ECO:0000313" key="2">
    <source>
        <dbReference type="EMBL" id="CAB4159650.1"/>
    </source>
</evidence>
<dbReference type="EMBL" id="LR796687">
    <property type="protein sequence ID" value="CAB4159650.1"/>
    <property type="molecule type" value="Genomic_DNA"/>
</dbReference>
<name>A0A6J5NIK7_9CAUD</name>
<sequence length="155" mass="16707">MATKKTGAKRLAELAGAPPKLATAEDLEAAGPRTGRTHAKQTTSEGKGGDLRINLKAVSAALVDEGFDPAVEITKILKGEVMTDEKGKPVVHPVTGEVMRSYRVDADVRLRMLNEVLQYTQPKLKAVEMKLSGTVDLTSEQLDNRLKMLLAKAAK</sequence>
<feature type="region of interest" description="Disordered" evidence="1">
    <location>
        <begin position="1"/>
        <end position="49"/>
    </location>
</feature>
<accession>A0A6J5NIK7</accession>
<reference evidence="2" key="1">
    <citation type="submission" date="2020-04" db="EMBL/GenBank/DDBJ databases">
        <authorList>
            <person name="Chiriac C."/>
            <person name="Salcher M."/>
            <person name="Ghai R."/>
            <person name="Kavagutti S V."/>
        </authorList>
    </citation>
    <scope>NUCLEOTIDE SEQUENCE</scope>
</reference>
<protein>
    <submittedName>
        <fullName evidence="2">Uncharacterized protein</fullName>
    </submittedName>
</protein>
<proteinExistence type="predicted"/>